<comment type="caution">
    <text evidence="1">The sequence shown here is derived from an EMBL/GenBank/DDBJ whole genome shotgun (WGS) entry which is preliminary data.</text>
</comment>
<evidence type="ECO:0000313" key="1">
    <source>
        <dbReference type="EMBL" id="OII76137.1"/>
    </source>
</evidence>
<gene>
    <name evidence="1" type="ORF">cand_007260</name>
</gene>
<dbReference type="Proteomes" id="UP000186804">
    <property type="component" value="Unassembled WGS sequence"/>
</dbReference>
<sequence>MVINLSFKYLTLGFILWNITYRSTLATNIGEKAIKNKGAVLLSSEDSYKRIVDIARGLQHTSYVGMTEVLDSKTSSTMNKTDNREKITQINRGNIKDGLDKVVITEEKLVMKEGLVQDSFKVFADTARAVGIPVNSYIANSEVYPTIYYGVLDAKTLLDLYYFDFDIQEDIESIHGISTNNWVSGSLRNLIIKSSSISSLGVLLMSYAEQGVHWISPIQGQIIEQRFNVSDDDHIISSKSPEYIYNPVDKDLKGKESENNSSELGKVQIEKAEVELIKEQLLGKDVPLGNKVEIQGIRNTITSSPSYTKPVQTKVQKENLDLLTILSELSVNNDALSKYIDPKS</sequence>
<dbReference type="GeneID" id="92364911"/>
<organism evidence="1 2">
    <name type="scientific">Cryptosporidium andersoni</name>
    <dbReference type="NCBI Taxonomy" id="117008"/>
    <lineage>
        <taxon>Eukaryota</taxon>
        <taxon>Sar</taxon>
        <taxon>Alveolata</taxon>
        <taxon>Apicomplexa</taxon>
        <taxon>Conoidasida</taxon>
        <taxon>Coccidia</taxon>
        <taxon>Eucoccidiorida</taxon>
        <taxon>Eimeriorina</taxon>
        <taxon>Cryptosporidiidae</taxon>
        <taxon>Cryptosporidium</taxon>
    </lineage>
</organism>
<keyword evidence="2" id="KW-1185">Reference proteome</keyword>
<accession>A0A1J4MPF9</accession>
<dbReference type="AlphaFoldDB" id="A0A1J4MPF9"/>
<proteinExistence type="predicted"/>
<reference evidence="1 2" key="1">
    <citation type="submission" date="2016-10" db="EMBL/GenBank/DDBJ databases">
        <title>Reductive evolution of mitochondrial metabolism and differential evolution of invasion-related proteins in Cryptosporidium.</title>
        <authorList>
            <person name="Liu S."/>
            <person name="Roellig D.M."/>
            <person name="Guo Y."/>
            <person name="Li N."/>
            <person name="Frace M.A."/>
            <person name="Tang K."/>
            <person name="Zhang L."/>
            <person name="Feng Y."/>
            <person name="Xiao L."/>
        </authorList>
    </citation>
    <scope>NUCLEOTIDE SEQUENCE [LARGE SCALE GENOMIC DNA]</scope>
    <source>
        <strain evidence="1">30847</strain>
    </source>
</reference>
<evidence type="ECO:0000313" key="2">
    <source>
        <dbReference type="Proteomes" id="UP000186804"/>
    </source>
</evidence>
<dbReference type="RefSeq" id="XP_067067983.1">
    <property type="nucleotide sequence ID" value="XM_067210966.1"/>
</dbReference>
<dbReference type="EMBL" id="LRBS01000068">
    <property type="protein sequence ID" value="OII76137.1"/>
    <property type="molecule type" value="Genomic_DNA"/>
</dbReference>
<name>A0A1J4MPF9_9CRYT</name>
<dbReference type="VEuPathDB" id="CryptoDB:cand_007260"/>
<protein>
    <submittedName>
        <fullName evidence="1">Uncharacterized protein</fullName>
    </submittedName>
</protein>
<dbReference type="OrthoDB" id="342991at2759"/>